<reference evidence="2" key="1">
    <citation type="journal article" date="2023" name="Front. Plant Sci.">
        <title>Chromosomal-level genome assembly of Melastoma candidum provides insights into trichome evolution.</title>
        <authorList>
            <person name="Zhong Y."/>
            <person name="Wu W."/>
            <person name="Sun C."/>
            <person name="Zou P."/>
            <person name="Liu Y."/>
            <person name="Dai S."/>
            <person name="Zhou R."/>
        </authorList>
    </citation>
    <scope>NUCLEOTIDE SEQUENCE [LARGE SCALE GENOMIC DNA]</scope>
</reference>
<comment type="caution">
    <text evidence="1">The sequence shown here is derived from an EMBL/GenBank/DDBJ whole genome shotgun (WGS) entry which is preliminary data.</text>
</comment>
<gene>
    <name evidence="1" type="ORF">MLD38_010950</name>
</gene>
<accession>A0ACB9R4Z7</accession>
<name>A0ACB9R4Z7_9MYRT</name>
<dbReference type="Proteomes" id="UP001057402">
    <property type="component" value="Chromosome 4"/>
</dbReference>
<dbReference type="EMBL" id="CM042883">
    <property type="protein sequence ID" value="KAI4372754.1"/>
    <property type="molecule type" value="Genomic_DNA"/>
</dbReference>
<evidence type="ECO:0000313" key="2">
    <source>
        <dbReference type="Proteomes" id="UP001057402"/>
    </source>
</evidence>
<organism evidence="1 2">
    <name type="scientific">Melastoma candidum</name>
    <dbReference type="NCBI Taxonomy" id="119954"/>
    <lineage>
        <taxon>Eukaryota</taxon>
        <taxon>Viridiplantae</taxon>
        <taxon>Streptophyta</taxon>
        <taxon>Embryophyta</taxon>
        <taxon>Tracheophyta</taxon>
        <taxon>Spermatophyta</taxon>
        <taxon>Magnoliopsida</taxon>
        <taxon>eudicotyledons</taxon>
        <taxon>Gunneridae</taxon>
        <taxon>Pentapetalae</taxon>
        <taxon>rosids</taxon>
        <taxon>malvids</taxon>
        <taxon>Myrtales</taxon>
        <taxon>Melastomataceae</taxon>
        <taxon>Melastomatoideae</taxon>
        <taxon>Melastomateae</taxon>
        <taxon>Melastoma</taxon>
    </lineage>
</organism>
<keyword evidence="2" id="KW-1185">Reference proteome</keyword>
<evidence type="ECO:0000313" key="1">
    <source>
        <dbReference type="EMBL" id="KAI4372754.1"/>
    </source>
</evidence>
<protein>
    <submittedName>
        <fullName evidence="1">Uncharacterized protein</fullName>
    </submittedName>
</protein>
<proteinExistence type="predicted"/>
<sequence length="167" mass="19317">MSVQIDGEDPRKFIAGLAENIGLEKMRAARIVYAAVAARTRSCFLQSWALEMQGEHSEAMNELSKICVLHQIFPPREFRSVLCFHYSTVWYLFLDTKTIICYMQHLQPEMEMVALGLKKQLKLEQREFFMNMVVGVCGEEGPKSLAEALGMYFIMENFVPYPWSKNF</sequence>